<evidence type="ECO:0000259" key="1">
    <source>
        <dbReference type="PROSITE" id="PS51782"/>
    </source>
</evidence>
<sequence>MPSVNSSRSRKWMAGLVLLTSSGLVFTGQALGSMKGIATPEKPQDRMGFYNALDLDFQAGDSLWGQMRRGFALSHDTSDPRVRKWLKWYQAHPTFLSEANTNAKHWIAWVTHRVEARNMPAELALLPFIESAYNPLARNPAGSAGMWQFMPKTGVAMGLARTHGYDGRMNVITATDAALSYLEQQAQRWYDGDWKLALAAYNAGPGTVNKAIRKARRHDRPTDYWHLDLPTETMNYVPQLMALSAIVADPDRYGITLPDVPDQPAFAQVTTHGQINLSQAARLAGISEQYLRTLNPAYSQQLTRPSNNTPLLVPADRANTFSKRLAQLTPSQRLGWHEYRVSSGDTLSAIAARYGSSVHQLKRHNQINGTRLQIGQTLLVPGTASDKDKQKPARIIRVREGESLWSIARRHDVRVDKLASWNDLGSDATLRPGQKLTLY</sequence>
<protein>
    <submittedName>
        <fullName evidence="2">LysM peptidoglycan-binding domain-containing protein</fullName>
    </submittedName>
</protein>
<dbReference type="OrthoDB" id="9815002at2"/>
<dbReference type="SUPFAM" id="SSF54106">
    <property type="entry name" value="LysM domain"/>
    <property type="match status" value="2"/>
</dbReference>
<accession>A0A5C0ZWQ9</accession>
<dbReference type="AlphaFoldDB" id="A0A5C0ZWQ9"/>
<evidence type="ECO:0000313" key="2">
    <source>
        <dbReference type="EMBL" id="QEL11060.1"/>
    </source>
</evidence>
<dbReference type="EMBL" id="CP043420">
    <property type="protein sequence ID" value="QEL11060.1"/>
    <property type="molecule type" value="Genomic_DNA"/>
</dbReference>
<evidence type="ECO:0000313" key="3">
    <source>
        <dbReference type="Proteomes" id="UP000322553"/>
    </source>
</evidence>
<dbReference type="Pfam" id="PF01476">
    <property type="entry name" value="LysM"/>
    <property type="match status" value="2"/>
</dbReference>
<dbReference type="PANTHER" id="PTHR33734:SF22">
    <property type="entry name" value="MEMBRANE-BOUND LYTIC MUREIN TRANSGLYCOSYLASE D"/>
    <property type="match status" value="1"/>
</dbReference>
<dbReference type="SUPFAM" id="SSF53955">
    <property type="entry name" value="Lysozyme-like"/>
    <property type="match status" value="1"/>
</dbReference>
<dbReference type="InterPro" id="IPR036779">
    <property type="entry name" value="LysM_dom_sf"/>
</dbReference>
<dbReference type="KEGG" id="kuy:FY550_07905"/>
<dbReference type="SMART" id="SM00257">
    <property type="entry name" value="LysM"/>
    <property type="match status" value="2"/>
</dbReference>
<dbReference type="Proteomes" id="UP000322553">
    <property type="component" value="Chromosome"/>
</dbReference>
<feature type="domain" description="LysM" evidence="1">
    <location>
        <begin position="337"/>
        <end position="380"/>
    </location>
</feature>
<dbReference type="PANTHER" id="PTHR33734">
    <property type="entry name" value="LYSM DOMAIN-CONTAINING GPI-ANCHORED PROTEIN 2"/>
    <property type="match status" value="1"/>
</dbReference>
<proteinExistence type="predicted"/>
<feature type="domain" description="LysM" evidence="1">
    <location>
        <begin position="394"/>
        <end position="438"/>
    </location>
</feature>
<dbReference type="CDD" id="cd00118">
    <property type="entry name" value="LysM"/>
    <property type="match status" value="2"/>
</dbReference>
<keyword evidence="3" id="KW-1185">Reference proteome</keyword>
<dbReference type="CDD" id="cd16894">
    <property type="entry name" value="MltD-like"/>
    <property type="match status" value="1"/>
</dbReference>
<dbReference type="PROSITE" id="PS51782">
    <property type="entry name" value="LYSM"/>
    <property type="match status" value="2"/>
</dbReference>
<dbReference type="InterPro" id="IPR018392">
    <property type="entry name" value="LysM"/>
</dbReference>
<gene>
    <name evidence="2" type="ORF">FY550_07905</name>
</gene>
<dbReference type="GO" id="GO:0008932">
    <property type="term" value="F:lytic endotransglycosylase activity"/>
    <property type="evidence" value="ECO:0007669"/>
    <property type="project" value="TreeGrafter"/>
</dbReference>
<dbReference type="Gene3D" id="1.10.530.10">
    <property type="match status" value="1"/>
</dbReference>
<dbReference type="InterPro" id="IPR008258">
    <property type="entry name" value="Transglycosylase_SLT_dom_1"/>
</dbReference>
<dbReference type="Pfam" id="PF01464">
    <property type="entry name" value="SLT"/>
    <property type="match status" value="1"/>
</dbReference>
<dbReference type="InterPro" id="IPR023346">
    <property type="entry name" value="Lysozyme-like_dom_sf"/>
</dbReference>
<reference evidence="2 3" key="1">
    <citation type="submission" date="2019-08" db="EMBL/GenBank/DDBJ databases">
        <title>Complete genome sequence of Kushneria sp. YCWA18, a halophilic phosphate-solubilizing bacterium isolated from Daqiao saltern in China.</title>
        <authorList>
            <person name="Du G.-X."/>
            <person name="Qu L.-Y."/>
        </authorList>
    </citation>
    <scope>NUCLEOTIDE SEQUENCE [LARGE SCALE GENOMIC DNA]</scope>
    <source>
        <strain evidence="2 3">YCWA18</strain>
    </source>
</reference>
<name>A0A5C0ZWQ9_9GAMM</name>
<organism evidence="2 3">
    <name type="scientific">Kushneria phosphatilytica</name>
    <dbReference type="NCBI Taxonomy" id="657387"/>
    <lineage>
        <taxon>Bacteria</taxon>
        <taxon>Pseudomonadati</taxon>
        <taxon>Pseudomonadota</taxon>
        <taxon>Gammaproteobacteria</taxon>
        <taxon>Oceanospirillales</taxon>
        <taxon>Halomonadaceae</taxon>
        <taxon>Kushneria</taxon>
    </lineage>
</organism>
<dbReference type="Gene3D" id="3.10.350.10">
    <property type="entry name" value="LysM domain"/>
    <property type="match status" value="2"/>
</dbReference>